<dbReference type="InterPro" id="IPR011961">
    <property type="entry name" value="RimM"/>
</dbReference>
<dbReference type="Proteomes" id="UP001155128">
    <property type="component" value="Unassembled WGS sequence"/>
</dbReference>
<comment type="subunit">
    <text evidence="5">Binds ribosomal protein uS19.</text>
</comment>
<dbReference type="PANTHER" id="PTHR33692:SF1">
    <property type="entry name" value="RIBOSOME MATURATION FACTOR RIMM"/>
    <property type="match status" value="1"/>
</dbReference>
<dbReference type="Pfam" id="PF01782">
    <property type="entry name" value="RimM"/>
    <property type="match status" value="1"/>
</dbReference>
<dbReference type="GO" id="GO:0006364">
    <property type="term" value="P:rRNA processing"/>
    <property type="evidence" value="ECO:0007669"/>
    <property type="project" value="UniProtKB-UniRule"/>
</dbReference>
<evidence type="ECO:0000259" key="7">
    <source>
        <dbReference type="Pfam" id="PF24986"/>
    </source>
</evidence>
<comment type="function">
    <text evidence="5">An accessory protein needed during the final step in the assembly of 30S ribosomal subunit, possibly for assembly of the head region. Essential for efficient processing of 16S rRNA. May be needed both before and after RbfA during the maturation of 16S rRNA. It has affinity for free ribosomal 30S subunits but not for 70S ribosomes.</text>
</comment>
<dbReference type="SUPFAM" id="SSF50447">
    <property type="entry name" value="Translation proteins"/>
    <property type="match status" value="1"/>
</dbReference>
<evidence type="ECO:0000313" key="8">
    <source>
        <dbReference type="EMBL" id="MCM8556904.1"/>
    </source>
</evidence>
<name>A0A9X2EK95_9SPHN</name>
<feature type="domain" description="RimM N-terminal" evidence="6">
    <location>
        <begin position="11"/>
        <end position="87"/>
    </location>
</feature>
<dbReference type="InterPro" id="IPR009000">
    <property type="entry name" value="Transl_B-barrel_sf"/>
</dbReference>
<evidence type="ECO:0000256" key="2">
    <source>
        <dbReference type="ARBA" id="ARBA00022517"/>
    </source>
</evidence>
<dbReference type="InterPro" id="IPR036976">
    <property type="entry name" value="RimM_N_sf"/>
</dbReference>
<evidence type="ECO:0000256" key="1">
    <source>
        <dbReference type="ARBA" id="ARBA00022490"/>
    </source>
</evidence>
<dbReference type="EMBL" id="JAMSHT010000001">
    <property type="protein sequence ID" value="MCM8556904.1"/>
    <property type="molecule type" value="Genomic_DNA"/>
</dbReference>
<dbReference type="GO" id="GO:0005840">
    <property type="term" value="C:ribosome"/>
    <property type="evidence" value="ECO:0007669"/>
    <property type="project" value="InterPro"/>
</dbReference>
<accession>A0A9X2EK95</accession>
<evidence type="ECO:0000256" key="3">
    <source>
        <dbReference type="ARBA" id="ARBA00022552"/>
    </source>
</evidence>
<dbReference type="HAMAP" id="MF_00014">
    <property type="entry name" value="Ribosome_mat_RimM"/>
    <property type="match status" value="1"/>
</dbReference>
<keyword evidence="4 5" id="KW-0143">Chaperone</keyword>
<dbReference type="Gene3D" id="2.30.30.240">
    <property type="entry name" value="PRC-barrel domain"/>
    <property type="match status" value="1"/>
</dbReference>
<comment type="similarity">
    <text evidence="5">Belongs to the RimM family.</text>
</comment>
<evidence type="ECO:0000313" key="9">
    <source>
        <dbReference type="Proteomes" id="UP001155128"/>
    </source>
</evidence>
<dbReference type="InterPro" id="IPR056792">
    <property type="entry name" value="PRC_RimM"/>
</dbReference>
<dbReference type="InterPro" id="IPR011033">
    <property type="entry name" value="PRC_barrel-like_sf"/>
</dbReference>
<organism evidence="8 9">
    <name type="scientific">Sphingomicrobium sediminis</name>
    <dbReference type="NCBI Taxonomy" id="2950949"/>
    <lineage>
        <taxon>Bacteria</taxon>
        <taxon>Pseudomonadati</taxon>
        <taxon>Pseudomonadota</taxon>
        <taxon>Alphaproteobacteria</taxon>
        <taxon>Sphingomonadales</taxon>
        <taxon>Sphingomonadaceae</taxon>
        <taxon>Sphingomicrobium</taxon>
    </lineage>
</organism>
<dbReference type="AlphaFoldDB" id="A0A9X2EK95"/>
<proteinExistence type="inferred from homology"/>
<keyword evidence="1 5" id="KW-0963">Cytoplasm</keyword>
<comment type="subcellular location">
    <subcellularLocation>
        <location evidence="5">Cytoplasm</location>
    </subcellularLocation>
</comment>
<evidence type="ECO:0000256" key="5">
    <source>
        <dbReference type="HAMAP-Rule" id="MF_00014"/>
    </source>
</evidence>
<dbReference type="GO" id="GO:0042274">
    <property type="term" value="P:ribosomal small subunit biogenesis"/>
    <property type="evidence" value="ECO:0007669"/>
    <property type="project" value="UniProtKB-UniRule"/>
</dbReference>
<dbReference type="Gene3D" id="2.40.30.60">
    <property type="entry name" value="RimM"/>
    <property type="match status" value="1"/>
</dbReference>
<dbReference type="PANTHER" id="PTHR33692">
    <property type="entry name" value="RIBOSOME MATURATION FACTOR RIMM"/>
    <property type="match status" value="1"/>
</dbReference>
<dbReference type="RefSeq" id="WP_252112506.1">
    <property type="nucleotide sequence ID" value="NZ_JAMSHT010000001.1"/>
</dbReference>
<reference evidence="8" key="1">
    <citation type="submission" date="2022-06" db="EMBL/GenBank/DDBJ databases">
        <title>Sphingomicrobium sedimins sp. nov., a marine bacterium isolated from tidal flat.</title>
        <authorList>
            <person name="Kim C.-H."/>
            <person name="Yoo Y."/>
            <person name="Kim J.-J."/>
        </authorList>
    </citation>
    <scope>NUCLEOTIDE SEQUENCE</scope>
    <source>
        <strain evidence="8">GRR-S6-50</strain>
    </source>
</reference>
<comment type="domain">
    <text evidence="5">The PRC barrel domain binds ribosomal protein uS19.</text>
</comment>
<feature type="domain" description="Ribosome maturation factor RimM PRC barrel" evidence="7">
    <location>
        <begin position="100"/>
        <end position="157"/>
    </location>
</feature>
<gene>
    <name evidence="5 8" type="primary">rimM</name>
    <name evidence="8" type="ORF">NDO55_03620</name>
</gene>
<dbReference type="NCBIfam" id="TIGR02273">
    <property type="entry name" value="16S_RimM"/>
    <property type="match status" value="1"/>
</dbReference>
<sequence>MAGASQDRVALAAVAGAHGVKGELRLKLFAEGIDSLKKQKALFVGEDERRLLSVRANAKGAIAKLDGVNSREAAEALRGSLLEIARETLPELGEGEYYFSDLLSLLVIDDRGAEVGTIVAVENFGASDVIEIERPTGKRFMVPMTENAVPEWNKERLVINAAFAED</sequence>
<keyword evidence="2 5" id="KW-0690">Ribosome biogenesis</keyword>
<keyword evidence="3 5" id="KW-0698">rRNA processing</keyword>
<dbReference type="GO" id="GO:0043022">
    <property type="term" value="F:ribosome binding"/>
    <property type="evidence" value="ECO:0007669"/>
    <property type="project" value="InterPro"/>
</dbReference>
<comment type="caution">
    <text evidence="8">The sequence shown here is derived from an EMBL/GenBank/DDBJ whole genome shotgun (WGS) entry which is preliminary data.</text>
</comment>
<dbReference type="InterPro" id="IPR002676">
    <property type="entry name" value="RimM_N"/>
</dbReference>
<evidence type="ECO:0000256" key="4">
    <source>
        <dbReference type="ARBA" id="ARBA00023186"/>
    </source>
</evidence>
<dbReference type="GO" id="GO:0005737">
    <property type="term" value="C:cytoplasm"/>
    <property type="evidence" value="ECO:0007669"/>
    <property type="project" value="UniProtKB-SubCell"/>
</dbReference>
<keyword evidence="9" id="KW-1185">Reference proteome</keyword>
<evidence type="ECO:0000259" key="6">
    <source>
        <dbReference type="Pfam" id="PF01782"/>
    </source>
</evidence>
<protein>
    <recommendedName>
        <fullName evidence="5">Ribosome maturation factor RimM</fullName>
    </recommendedName>
</protein>
<dbReference type="SUPFAM" id="SSF50346">
    <property type="entry name" value="PRC-barrel domain"/>
    <property type="match status" value="1"/>
</dbReference>
<dbReference type="Pfam" id="PF24986">
    <property type="entry name" value="PRC_RimM"/>
    <property type="match status" value="1"/>
</dbReference>